<reference evidence="1 2" key="1">
    <citation type="submission" date="2023-01" db="EMBL/GenBank/DDBJ databases">
        <authorList>
            <person name="Kreplak J."/>
        </authorList>
    </citation>
    <scope>NUCLEOTIDE SEQUENCE [LARGE SCALE GENOMIC DNA]</scope>
</reference>
<accession>A0AAV1AFR4</accession>
<dbReference type="EMBL" id="OX451739">
    <property type="protein sequence ID" value="CAI8608262.1"/>
    <property type="molecule type" value="Genomic_DNA"/>
</dbReference>
<protein>
    <submittedName>
        <fullName evidence="1">Uncharacterized protein</fullName>
    </submittedName>
</protein>
<keyword evidence="2" id="KW-1185">Reference proteome</keyword>
<evidence type="ECO:0000313" key="1">
    <source>
        <dbReference type="EMBL" id="CAI8608262.1"/>
    </source>
</evidence>
<dbReference type="AlphaFoldDB" id="A0AAV1AFR4"/>
<name>A0AAV1AFR4_VICFA</name>
<dbReference type="Proteomes" id="UP001157006">
    <property type="component" value="Chromosome 4"/>
</dbReference>
<proteinExistence type="predicted"/>
<organism evidence="1 2">
    <name type="scientific">Vicia faba</name>
    <name type="common">Broad bean</name>
    <name type="synonym">Faba vulgaris</name>
    <dbReference type="NCBI Taxonomy" id="3906"/>
    <lineage>
        <taxon>Eukaryota</taxon>
        <taxon>Viridiplantae</taxon>
        <taxon>Streptophyta</taxon>
        <taxon>Embryophyta</taxon>
        <taxon>Tracheophyta</taxon>
        <taxon>Spermatophyta</taxon>
        <taxon>Magnoliopsida</taxon>
        <taxon>eudicotyledons</taxon>
        <taxon>Gunneridae</taxon>
        <taxon>Pentapetalae</taxon>
        <taxon>rosids</taxon>
        <taxon>fabids</taxon>
        <taxon>Fabales</taxon>
        <taxon>Fabaceae</taxon>
        <taxon>Papilionoideae</taxon>
        <taxon>50 kb inversion clade</taxon>
        <taxon>NPAAA clade</taxon>
        <taxon>Hologalegina</taxon>
        <taxon>IRL clade</taxon>
        <taxon>Fabeae</taxon>
        <taxon>Vicia</taxon>
    </lineage>
</organism>
<sequence length="113" mass="13334">MEDVGNQFVKDLAMQVAGRDCCFLGGKAEELVRRPMHVSFQHNAIDFLNSLDASRLRTLVFFPRLPIGQDWMGRNHRYIKFQILARLETVKFFFSRAIWFNWKIKAFKNPLLI</sequence>
<gene>
    <name evidence="1" type="ORF">VFH_IV075800</name>
</gene>
<evidence type="ECO:0000313" key="2">
    <source>
        <dbReference type="Proteomes" id="UP001157006"/>
    </source>
</evidence>